<proteinExistence type="predicted"/>
<protein>
    <submittedName>
        <fullName evidence="1">Uncharacterized protein</fullName>
    </submittedName>
</protein>
<organism evidence="1">
    <name type="scientific">marine sediment metagenome</name>
    <dbReference type="NCBI Taxonomy" id="412755"/>
    <lineage>
        <taxon>unclassified sequences</taxon>
        <taxon>metagenomes</taxon>
        <taxon>ecological metagenomes</taxon>
    </lineage>
</organism>
<comment type="caution">
    <text evidence="1">The sequence shown here is derived from an EMBL/GenBank/DDBJ whole genome shotgun (WGS) entry which is preliminary data.</text>
</comment>
<reference evidence="1" key="1">
    <citation type="journal article" date="2015" name="Nature">
        <title>Complex archaea that bridge the gap between prokaryotes and eukaryotes.</title>
        <authorList>
            <person name="Spang A."/>
            <person name="Saw J.H."/>
            <person name="Jorgensen S.L."/>
            <person name="Zaremba-Niedzwiedzka K."/>
            <person name="Martijn J."/>
            <person name="Lind A.E."/>
            <person name="van Eijk R."/>
            <person name="Schleper C."/>
            <person name="Guy L."/>
            <person name="Ettema T.J."/>
        </authorList>
    </citation>
    <scope>NUCLEOTIDE SEQUENCE</scope>
</reference>
<dbReference type="EMBL" id="LAZR01036596">
    <property type="protein sequence ID" value="KKL24435.1"/>
    <property type="molecule type" value="Genomic_DNA"/>
</dbReference>
<name>A0A0F9BRA7_9ZZZZ</name>
<dbReference type="AlphaFoldDB" id="A0A0F9BRA7"/>
<gene>
    <name evidence="1" type="ORF">LCGC14_2415360</name>
</gene>
<sequence length="149" mass="16637">MGETIAERGIRARELTSGIQGTTAEMLAEVRSGHYGNDVSTPDKPDLQQFTPEQIEEYCKKVDNMGLYAYRKGNCLWEAVQIIRQLQTHVRAVSHIAEALAEDLPDDKRITLNRFRVQELVDILQLRAAVPVDDMSGPVYPSPTGPEGQ</sequence>
<evidence type="ECO:0000313" key="1">
    <source>
        <dbReference type="EMBL" id="KKL24435.1"/>
    </source>
</evidence>
<accession>A0A0F9BRA7</accession>